<comment type="caution">
    <text evidence="1">The sequence shown here is derived from an EMBL/GenBank/DDBJ whole genome shotgun (WGS) entry which is preliminary data.</text>
</comment>
<name>A0A0F9K7E7_9ZZZZ</name>
<accession>A0A0F9K7E7</accession>
<protein>
    <submittedName>
        <fullName evidence="1">Uncharacterized protein</fullName>
    </submittedName>
</protein>
<gene>
    <name evidence="1" type="ORF">LCGC14_1365550</name>
</gene>
<sequence>MEAITIPISICPHFSQGKPRGHYVLAKRLFLNDQPILTRRQYIGFNGFLFITVVHPQNWTTTFRTAIKISEMDGRKIIWLGATNLYQLKGGFKIYLPETILKAEN</sequence>
<dbReference type="EMBL" id="LAZR01008576">
    <property type="protein sequence ID" value="KKM77888.1"/>
    <property type="molecule type" value="Genomic_DNA"/>
</dbReference>
<evidence type="ECO:0000313" key="1">
    <source>
        <dbReference type="EMBL" id="KKM77888.1"/>
    </source>
</evidence>
<proteinExistence type="predicted"/>
<organism evidence="1">
    <name type="scientific">marine sediment metagenome</name>
    <dbReference type="NCBI Taxonomy" id="412755"/>
    <lineage>
        <taxon>unclassified sequences</taxon>
        <taxon>metagenomes</taxon>
        <taxon>ecological metagenomes</taxon>
    </lineage>
</organism>
<dbReference type="AlphaFoldDB" id="A0A0F9K7E7"/>
<reference evidence="1" key="1">
    <citation type="journal article" date="2015" name="Nature">
        <title>Complex archaea that bridge the gap between prokaryotes and eukaryotes.</title>
        <authorList>
            <person name="Spang A."/>
            <person name="Saw J.H."/>
            <person name="Jorgensen S.L."/>
            <person name="Zaremba-Niedzwiedzka K."/>
            <person name="Martijn J."/>
            <person name="Lind A.E."/>
            <person name="van Eijk R."/>
            <person name="Schleper C."/>
            <person name="Guy L."/>
            <person name="Ettema T.J."/>
        </authorList>
    </citation>
    <scope>NUCLEOTIDE SEQUENCE</scope>
</reference>
<feature type="non-terminal residue" evidence="1">
    <location>
        <position position="105"/>
    </location>
</feature>